<feature type="signal peptide" evidence="1">
    <location>
        <begin position="1"/>
        <end position="31"/>
    </location>
</feature>
<dbReference type="InterPro" id="IPR052177">
    <property type="entry name" value="Divisome_Glycosyl_Hydrolase"/>
</dbReference>
<evidence type="ECO:0000313" key="3">
    <source>
        <dbReference type="EMBL" id="TYP97400.1"/>
    </source>
</evidence>
<dbReference type="PANTHER" id="PTHR43405:SF1">
    <property type="entry name" value="GLYCOSYL HYDROLASE DIGH"/>
    <property type="match status" value="1"/>
</dbReference>
<dbReference type="GO" id="GO:0016787">
    <property type="term" value="F:hydrolase activity"/>
    <property type="evidence" value="ECO:0007669"/>
    <property type="project" value="UniProtKB-KW"/>
</dbReference>
<evidence type="ECO:0000259" key="2">
    <source>
        <dbReference type="Pfam" id="PF13200"/>
    </source>
</evidence>
<dbReference type="Proteomes" id="UP000323136">
    <property type="component" value="Unassembled WGS sequence"/>
</dbReference>
<organism evidence="3 4">
    <name type="scientific">Tenacibaculum adriaticum</name>
    <dbReference type="NCBI Taxonomy" id="413713"/>
    <lineage>
        <taxon>Bacteria</taxon>
        <taxon>Pseudomonadati</taxon>
        <taxon>Bacteroidota</taxon>
        <taxon>Flavobacteriia</taxon>
        <taxon>Flavobacteriales</taxon>
        <taxon>Flavobacteriaceae</taxon>
        <taxon>Tenacibaculum</taxon>
    </lineage>
</organism>
<name>A0A5S5DN73_9FLAO</name>
<protein>
    <submittedName>
        <fullName evidence="3">Putative glycosyl hydrolase protein</fullName>
    </submittedName>
</protein>
<dbReference type="InterPro" id="IPR025275">
    <property type="entry name" value="DUF4015"/>
</dbReference>
<keyword evidence="1" id="KW-0732">Signal</keyword>
<proteinExistence type="predicted"/>
<reference evidence="3 4" key="1">
    <citation type="submission" date="2019-07" db="EMBL/GenBank/DDBJ databases">
        <title>Genomic Encyclopedia of Type Strains, Phase IV (KMG-IV): sequencing the most valuable type-strain genomes for metagenomic binning, comparative biology and taxonomic classification.</title>
        <authorList>
            <person name="Goeker M."/>
        </authorList>
    </citation>
    <scope>NUCLEOTIDE SEQUENCE [LARGE SCALE GENOMIC DNA]</scope>
    <source>
        <strain evidence="3 4">DSM 18961</strain>
    </source>
</reference>
<accession>A0A5S5DN73</accession>
<sequence length="382" mass="44327">MVKLFQTRITMRLFKLLLFALVLNITSCVSKQENKKENPISEEKKEKVPFDFGVWITADIQRGNDEYAQEFEKYKNAGIDEVLINTGTDPELLKKLVPIAAEKGLKVHAWIMAMNRPGDSIALTHPEWYAVSKEGKSCFDTRPYVDYYQWLCPTRKESRNHVLGLVEELAKVDGIESVHLDYIRFSDIFLPIGLLPKYNLVQDEELPEFDFCYCDVCVSEFEKLHHKNPRKIKNTSIDMEWKNFRLNAIRKVVNEAYEIVHKYNKNLTAAVFPYPEMADHMVRQRWDKWTIDEVYPMIYHGFYNEEIDWIGYATKQGVEDVKEKGIGINTGVYLPPFKSSEELKQAILLAKENGAKGVTFFDGPALTKDYLEIIKETKASLK</sequence>
<dbReference type="InterPro" id="IPR017853">
    <property type="entry name" value="GH"/>
</dbReference>
<keyword evidence="3" id="KW-0378">Hydrolase</keyword>
<dbReference type="Gene3D" id="3.20.20.80">
    <property type="entry name" value="Glycosidases"/>
    <property type="match status" value="1"/>
</dbReference>
<dbReference type="EMBL" id="VNIA01000004">
    <property type="protein sequence ID" value="TYP97400.1"/>
    <property type="molecule type" value="Genomic_DNA"/>
</dbReference>
<dbReference type="PANTHER" id="PTHR43405">
    <property type="entry name" value="GLYCOSYL HYDROLASE DIGH"/>
    <property type="match status" value="1"/>
</dbReference>
<evidence type="ECO:0000313" key="4">
    <source>
        <dbReference type="Proteomes" id="UP000323136"/>
    </source>
</evidence>
<dbReference type="AlphaFoldDB" id="A0A5S5DN73"/>
<dbReference type="SUPFAM" id="SSF51445">
    <property type="entry name" value="(Trans)glycosidases"/>
    <property type="match status" value="1"/>
</dbReference>
<feature type="domain" description="DUF4015" evidence="2">
    <location>
        <begin position="62"/>
        <end position="308"/>
    </location>
</feature>
<keyword evidence="4" id="KW-1185">Reference proteome</keyword>
<evidence type="ECO:0000256" key="1">
    <source>
        <dbReference type="SAM" id="SignalP"/>
    </source>
</evidence>
<gene>
    <name evidence="3" type="ORF">C7447_10485</name>
</gene>
<feature type="chain" id="PRO_5024324556" evidence="1">
    <location>
        <begin position="32"/>
        <end position="382"/>
    </location>
</feature>
<dbReference type="Pfam" id="PF13200">
    <property type="entry name" value="DUF4015"/>
    <property type="match status" value="1"/>
</dbReference>
<comment type="caution">
    <text evidence="3">The sequence shown here is derived from an EMBL/GenBank/DDBJ whole genome shotgun (WGS) entry which is preliminary data.</text>
</comment>